<keyword evidence="2" id="KW-0472">Membrane</keyword>
<reference evidence="5" key="3">
    <citation type="submission" date="2019-11" db="EMBL/GenBank/DDBJ databases">
        <title>Complete genome sequence of Vibrio owensii SH-14 isolated from shrimp with acute hepatopancreatic necrosis diease.</title>
        <authorList>
            <person name="Liang X."/>
            <person name="Wang Y."/>
        </authorList>
    </citation>
    <scope>NUCLEOTIDE SEQUENCE</scope>
    <source>
        <strain evidence="5">SH14</strain>
    </source>
</reference>
<feature type="transmembrane region" description="Helical" evidence="2">
    <location>
        <begin position="911"/>
        <end position="933"/>
    </location>
</feature>
<dbReference type="CDD" id="cd20708">
    <property type="entry name" value="MIX_IV"/>
    <property type="match status" value="1"/>
</dbReference>
<proteinExistence type="predicted"/>
<evidence type="ECO:0000313" key="7">
    <source>
        <dbReference type="Proteomes" id="UP000390336"/>
    </source>
</evidence>
<organism evidence="5 7">
    <name type="scientific">Vibrio owensii</name>
    <dbReference type="NCBI Taxonomy" id="696485"/>
    <lineage>
        <taxon>Bacteria</taxon>
        <taxon>Pseudomonadati</taxon>
        <taxon>Pseudomonadota</taxon>
        <taxon>Gammaproteobacteria</taxon>
        <taxon>Vibrionales</taxon>
        <taxon>Vibrionaceae</taxon>
        <taxon>Vibrio</taxon>
    </lineage>
</organism>
<evidence type="ECO:0000313" key="6">
    <source>
        <dbReference type="Proteomes" id="UP000272136"/>
    </source>
</evidence>
<dbReference type="EMBL" id="CP045859">
    <property type="protein sequence ID" value="QGH46715.1"/>
    <property type="molecule type" value="Genomic_DNA"/>
</dbReference>
<dbReference type="AlphaFoldDB" id="A0AAP9GB51"/>
<keyword evidence="2" id="KW-0812">Transmembrane</keyword>
<dbReference type="NCBIfam" id="NF041559">
    <property type="entry name" value="BTH_I2691_fam"/>
    <property type="match status" value="1"/>
</dbReference>
<dbReference type="Proteomes" id="UP000390336">
    <property type="component" value="Chromosome 1"/>
</dbReference>
<gene>
    <name evidence="5" type="ORF">APZ19_06170</name>
    <name evidence="4" type="ORF">D0812_06365</name>
</gene>
<feature type="transmembrane region" description="Helical" evidence="2">
    <location>
        <begin position="939"/>
        <end position="963"/>
    </location>
</feature>
<dbReference type="RefSeq" id="WP_054824136.1">
    <property type="nucleotide sequence ID" value="NZ_CP033137.1"/>
</dbReference>
<dbReference type="Pfam" id="PF20249">
    <property type="entry name" value="VasX_N"/>
    <property type="match status" value="1"/>
</dbReference>
<name>A0AAP9GB51_9VIBR</name>
<protein>
    <recommendedName>
        <fullName evidence="3">Toxin VasX N-terminal region domain-containing protein</fullName>
    </recommendedName>
</protein>
<evidence type="ECO:0000313" key="4">
    <source>
        <dbReference type="EMBL" id="AYO14061.1"/>
    </source>
</evidence>
<keyword evidence="2" id="KW-1133">Transmembrane helix</keyword>
<reference evidence="5 7" key="1">
    <citation type="journal article" date="2015" name="Genome Announc.">
        <title>Draft Genome Sequence of Vibrio owensii Strain SH-14, Which Causes Shrimp Acute Hepatopancreatic Necrosis Disease.</title>
        <authorList>
            <person name="Liu L."/>
            <person name="Xiao J."/>
            <person name="Xia X."/>
            <person name="Pan Y."/>
            <person name="Yan S."/>
            <person name="Wang Y."/>
        </authorList>
    </citation>
    <scope>NUCLEOTIDE SEQUENCE [LARGE SCALE GENOMIC DNA]</scope>
    <source>
        <strain evidence="5 7">SH14</strain>
    </source>
</reference>
<evidence type="ECO:0000256" key="1">
    <source>
        <dbReference type="SAM" id="MobiDB-lite"/>
    </source>
</evidence>
<dbReference type="EMBL" id="CP033137">
    <property type="protein sequence ID" value="AYO14061.1"/>
    <property type="molecule type" value="Genomic_DNA"/>
</dbReference>
<sequence>MSNPLPPKTSMFWHDNSYTHEEAVQAFESDGTLKSLNTVPTTASDDMAGSPPERSMFWEGETKKIDPPPPSEPEPLNLKTEKEPTEALPAHFIPVRYAIDQLETEETQAFGLPEEWKGQGPAKLNTVGYTLRQLRDGWLYVYDAINKSLDEYEIKGTQFTLYKLGESESPESEQRGTPEGAKPFLTYENGSVLSICYSEHRWTWNMFMRVLNNPSNHIDRMQTVVLSANENQHNIAPIDKLTQVADIEPSAVDDGRFADSGTATKADEDGSVFKPVAAESDLTSAIPEEESGYFVAIKDYAADIQDMSLHFVGAASPYRLFTDQFSNQWNLMQTAMQLCMFGASDEIDMPASVKRNGEELSFYTDMAEYYDSSHQLDLAEQNKSSVQSGYPAKFSAGAIESHQHTQSDIAKAIQDKYRISASRFGKYEQWIATERWRKQLNWKQMLSEMQELSEQKEAMLAQIVSVKRDFIAVMESLTPHHLERTFDLYSEDTQYSLYQLHKQAVESFTLVVQEEDRQWAESQWEKPTSLLALYTSGFSRSLFKQVEKLIPEQVSNQVGEVDVAKNAPNTESSDKQFMDYVSAASNRVGMYAKVMDFISNPNTAETEFLRDIAKGFDELDSIFKATNSALLKGALEVGVSLTAQASIIIISLLSKPLTRTSFYLRAAIVERLSIDTPINVNKGYAQNFGTWKSNHDKKLIASNQNKEVLAAFNKGDKTISNTQYKKALQQQRHLQKSLAVATFEYPQYVELPDDVLEATIQMRKDIWDNRLNNLNKLFEDVGGLGFLALIFNCLALADAMNSIQETGLMSQDDFLDIQQKLFYTAGAWTGIRTGKVWESVKGDPRLRSHSYNVLKKLVNRNEDTFKNLNLDDLKVFNKWLAITGALGALASGVEAYRSWQSADEVYGLERSLHIINTATLGLTSAIGLFQAYGGLTGQFALNLTFGGPVMAFLAVLTVAYLAINYKLNKLKQDDFQKWLDKLPWGYHPARTQWSQSASLPEREKHNSALVQQALFDLQSIIQQPTVYHQPIEKVQAYPGYTHHELIGLEVHIQLPRRAATNGITVSTNTKATEDDLTSGSWYQNADLVTLQTQNQASKELLVYKVTLPIKEADQYLAIQVTYDMEDDAPAKREYWFQNSIKQSATYGVISDNTKQDIIKKALTPVVGTLGFQE</sequence>
<feature type="compositionally biased region" description="Polar residues" evidence="1">
    <location>
        <begin position="32"/>
        <end position="44"/>
    </location>
</feature>
<evidence type="ECO:0000256" key="2">
    <source>
        <dbReference type="SAM" id="Phobius"/>
    </source>
</evidence>
<dbReference type="Proteomes" id="UP000272136">
    <property type="component" value="Chromosome 1"/>
</dbReference>
<keyword evidence="6" id="KW-1185">Reference proteome</keyword>
<dbReference type="InterPro" id="IPR048126">
    <property type="entry name" value="Toxin_VasX"/>
</dbReference>
<evidence type="ECO:0000313" key="5">
    <source>
        <dbReference type="EMBL" id="QGH46715.1"/>
    </source>
</evidence>
<feature type="region of interest" description="Disordered" evidence="1">
    <location>
        <begin position="29"/>
        <end position="54"/>
    </location>
</feature>
<evidence type="ECO:0000259" key="3">
    <source>
        <dbReference type="Pfam" id="PF20249"/>
    </source>
</evidence>
<accession>A0AAP9GB51</accession>
<feature type="domain" description="Toxin VasX N-terminal region" evidence="3">
    <location>
        <begin position="93"/>
        <end position="228"/>
    </location>
</feature>
<dbReference type="InterPro" id="IPR046864">
    <property type="entry name" value="VasX_N"/>
</dbReference>
<reference evidence="4 6" key="2">
    <citation type="submission" date="2018-10" db="EMBL/GenBank/DDBJ databases">
        <title>Whole Genome of Vibrio owensii strain 170502, isolated from Acute Hepatopancreatic Necrosis Disease (AHPND) shrimp.</title>
        <authorList>
            <person name="Yan M."/>
            <person name="Wang X."/>
            <person name="Wang Y."/>
        </authorList>
    </citation>
    <scope>NUCLEOTIDE SEQUENCE [LARGE SCALE GENOMIC DNA]</scope>
    <source>
        <strain evidence="4 6">1700302</strain>
    </source>
</reference>